<reference evidence="1" key="1">
    <citation type="journal article" date="2015" name="Nature">
        <title>Complex archaea that bridge the gap between prokaryotes and eukaryotes.</title>
        <authorList>
            <person name="Spang A."/>
            <person name="Saw J.H."/>
            <person name="Jorgensen S.L."/>
            <person name="Zaremba-Niedzwiedzka K."/>
            <person name="Martijn J."/>
            <person name="Lind A.E."/>
            <person name="van Eijk R."/>
            <person name="Schleper C."/>
            <person name="Guy L."/>
            <person name="Ettema T.J."/>
        </authorList>
    </citation>
    <scope>NUCLEOTIDE SEQUENCE</scope>
</reference>
<proteinExistence type="predicted"/>
<gene>
    <name evidence="1" type="ORF">LCGC14_1796460</name>
</gene>
<name>A0A0F9J5Q7_9ZZZZ</name>
<dbReference type="AlphaFoldDB" id="A0A0F9J5Q7"/>
<accession>A0A0F9J5Q7</accession>
<organism evidence="1">
    <name type="scientific">marine sediment metagenome</name>
    <dbReference type="NCBI Taxonomy" id="412755"/>
    <lineage>
        <taxon>unclassified sequences</taxon>
        <taxon>metagenomes</taxon>
        <taxon>ecological metagenomes</taxon>
    </lineage>
</organism>
<comment type="caution">
    <text evidence="1">The sequence shown here is derived from an EMBL/GenBank/DDBJ whole genome shotgun (WGS) entry which is preliminary data.</text>
</comment>
<evidence type="ECO:0000313" key="1">
    <source>
        <dbReference type="EMBL" id="KKM01236.1"/>
    </source>
</evidence>
<protein>
    <submittedName>
        <fullName evidence="1">Uncharacterized protein</fullName>
    </submittedName>
</protein>
<dbReference type="EMBL" id="LAZR01017244">
    <property type="protein sequence ID" value="KKM01236.1"/>
    <property type="molecule type" value="Genomic_DNA"/>
</dbReference>
<sequence length="61" mass="6948">MAEQDIQQALAIEALQRAILDLQRQITRVENTLQGKRSFSLIDSLTVRNRLKVPVGPDKFN</sequence>